<evidence type="ECO:0000313" key="1">
    <source>
        <dbReference type="EMBL" id="KAJ5475018.1"/>
    </source>
</evidence>
<comment type="caution">
    <text evidence="1">The sequence shown here is derived from an EMBL/GenBank/DDBJ whole genome shotgun (WGS) entry which is preliminary data.</text>
</comment>
<keyword evidence="2" id="KW-1185">Reference proteome</keyword>
<dbReference type="Proteomes" id="UP001148312">
    <property type="component" value="Unassembled WGS sequence"/>
</dbReference>
<gene>
    <name evidence="1" type="ORF">N7539_008084</name>
</gene>
<dbReference type="AlphaFoldDB" id="A0A9X0BN60"/>
<proteinExistence type="predicted"/>
<dbReference type="GeneID" id="81627934"/>
<dbReference type="EMBL" id="JAPWDQ010000012">
    <property type="protein sequence ID" value="KAJ5475018.1"/>
    <property type="molecule type" value="Genomic_DNA"/>
</dbReference>
<organism evidence="1 2">
    <name type="scientific">Penicillium diatomitis</name>
    <dbReference type="NCBI Taxonomy" id="2819901"/>
    <lineage>
        <taxon>Eukaryota</taxon>
        <taxon>Fungi</taxon>
        <taxon>Dikarya</taxon>
        <taxon>Ascomycota</taxon>
        <taxon>Pezizomycotina</taxon>
        <taxon>Eurotiomycetes</taxon>
        <taxon>Eurotiomycetidae</taxon>
        <taxon>Eurotiales</taxon>
        <taxon>Aspergillaceae</taxon>
        <taxon>Penicillium</taxon>
    </lineage>
</organism>
<dbReference type="RefSeq" id="XP_056786776.1">
    <property type="nucleotide sequence ID" value="XM_056937684.1"/>
</dbReference>
<reference evidence="1" key="2">
    <citation type="journal article" date="2023" name="IMA Fungus">
        <title>Comparative genomic study of the Penicillium genus elucidates a diverse pangenome and 15 lateral gene transfer events.</title>
        <authorList>
            <person name="Petersen C."/>
            <person name="Sorensen T."/>
            <person name="Nielsen M.R."/>
            <person name="Sondergaard T.E."/>
            <person name="Sorensen J.L."/>
            <person name="Fitzpatrick D.A."/>
            <person name="Frisvad J.C."/>
            <person name="Nielsen K.L."/>
        </authorList>
    </citation>
    <scope>NUCLEOTIDE SEQUENCE</scope>
    <source>
        <strain evidence="1">IBT 30728</strain>
    </source>
</reference>
<protein>
    <submittedName>
        <fullName evidence="1">Uncharacterized protein</fullName>
    </submittedName>
</protein>
<name>A0A9X0BN60_9EURO</name>
<sequence>MLAKEKETDILDELSNHAQRVKLFNHPSQHIHVIKYLTAHPPGLESTEEIYVADQEDWVHGSFNVCILIHIGGHNAGGRKERPLK</sequence>
<accession>A0A9X0BN60</accession>
<reference evidence="1" key="1">
    <citation type="submission" date="2022-12" db="EMBL/GenBank/DDBJ databases">
        <authorList>
            <person name="Petersen C."/>
        </authorList>
    </citation>
    <scope>NUCLEOTIDE SEQUENCE</scope>
    <source>
        <strain evidence="1">IBT 30728</strain>
    </source>
</reference>
<evidence type="ECO:0000313" key="2">
    <source>
        <dbReference type="Proteomes" id="UP001148312"/>
    </source>
</evidence>